<evidence type="ECO:0000256" key="1">
    <source>
        <dbReference type="SAM" id="MobiDB-lite"/>
    </source>
</evidence>
<dbReference type="Proteomes" id="UP000597444">
    <property type="component" value="Unassembled WGS sequence"/>
</dbReference>
<feature type="region of interest" description="Disordered" evidence="1">
    <location>
        <begin position="48"/>
        <end position="68"/>
    </location>
</feature>
<reference evidence="2" key="1">
    <citation type="submission" date="2020-10" db="EMBL/GenBank/DDBJ databases">
        <title>Taxonomic study of unclassified bacteria belonging to the class Ktedonobacteria.</title>
        <authorList>
            <person name="Yabe S."/>
            <person name="Wang C.M."/>
            <person name="Zheng Y."/>
            <person name="Sakai Y."/>
            <person name="Cavaletti L."/>
            <person name="Monciardini P."/>
            <person name="Donadio S."/>
        </authorList>
    </citation>
    <scope>NUCLEOTIDE SEQUENCE</scope>
    <source>
        <strain evidence="2">ID150040</strain>
    </source>
</reference>
<organism evidence="2 3">
    <name type="scientific">Reticulibacter mediterranei</name>
    <dbReference type="NCBI Taxonomy" id="2778369"/>
    <lineage>
        <taxon>Bacteria</taxon>
        <taxon>Bacillati</taxon>
        <taxon>Chloroflexota</taxon>
        <taxon>Ktedonobacteria</taxon>
        <taxon>Ktedonobacterales</taxon>
        <taxon>Reticulibacteraceae</taxon>
        <taxon>Reticulibacter</taxon>
    </lineage>
</organism>
<keyword evidence="3" id="KW-1185">Reference proteome</keyword>
<evidence type="ECO:0000313" key="2">
    <source>
        <dbReference type="EMBL" id="GHO91529.1"/>
    </source>
</evidence>
<evidence type="ECO:0000313" key="3">
    <source>
        <dbReference type="Proteomes" id="UP000597444"/>
    </source>
</evidence>
<accession>A0A8J3I9U0</accession>
<protein>
    <submittedName>
        <fullName evidence="2">Uncharacterized protein</fullName>
    </submittedName>
</protein>
<gene>
    <name evidence="2" type="ORF">KSF_015770</name>
</gene>
<dbReference type="EMBL" id="BNJK01000001">
    <property type="protein sequence ID" value="GHO91529.1"/>
    <property type="molecule type" value="Genomic_DNA"/>
</dbReference>
<sequence>MNRNKRTGQQVRGSLTYQKLLDTMTLEEGLDWLIGMKERLVAKQQRERRYLDRRASRGTHTPTDDAYEQDQALESELLALLDGLIEQLQCDLMGGQA</sequence>
<dbReference type="RefSeq" id="WP_220202421.1">
    <property type="nucleotide sequence ID" value="NZ_BNJK01000001.1"/>
</dbReference>
<proteinExistence type="predicted"/>
<comment type="caution">
    <text evidence="2">The sequence shown here is derived from an EMBL/GenBank/DDBJ whole genome shotgun (WGS) entry which is preliminary data.</text>
</comment>
<name>A0A8J3I9U0_9CHLR</name>
<dbReference type="AlphaFoldDB" id="A0A8J3I9U0"/>